<dbReference type="PANTHER" id="PTHR34301:SF8">
    <property type="entry name" value="ATPASE DOMAIN-CONTAINING PROTEIN"/>
    <property type="match status" value="1"/>
</dbReference>
<dbReference type="InterPro" id="IPR017941">
    <property type="entry name" value="Rieske_2Fe-2S"/>
</dbReference>
<dbReference type="PANTHER" id="PTHR34301">
    <property type="entry name" value="DNA-BINDING PROTEIN-RELATED"/>
    <property type="match status" value="1"/>
</dbReference>
<sequence>MQRSSLLHRCHLIYSLIALFTRSHCALIGVVCLLAFPSLAIAQSVSDRQWVVFRPSDGLISGNTYSLVLHDGAIWVGTSNGVSRYNGAWQSFAGVSPSLTADLEPKPLGRVTALTVDEVTGTLWAGNETGLLARWQEGVGWVMMRNLRTPIHSIAASNDAVWIASDSGLFHLYKGMVQRIPEPGNVPVYAVTVRDGTVWVGGQDALWRFSLDLTLRERHQPRDDSGVLIEGPYTAIWPESADNVWFATSSVIGEYFAASGETIGYPSPFGDNSGEITAIQGVPFESVWIASSNGGAAQYRLSGRKIVSMRSWGGQSQGGLTANNVRDIAIDQDGSVWFATAVGVFRYQPWSFQDIDARIEALPVYDVLLDKAGRIWMATDGEGVQMRPARYAQPVQYLSDGFGVPGNVVYALEEDEQGRIWAATNRGVAYFEAQEWRQPPALRNLSISPGSDLKADLLGLWIATMSGLWRYRFVDQEMTMDSPTPDTPIIKIELDSIGRLWAASASGEIWRRQLDGQWQLIEATEDGASGGVAVTALRADAQSPGGMLVAFKGRGLYRYQDTGWQRIEHGSKFGDERILAMLSDPSTDSIWVGGEGGLSRLDAYGVARFDSHDGIQPGAVRVIVRSEDGAYWFGGDRGLFYYLPEHGKPWITLNEMRGAEFDQREGLWRALTETPLEVFFAYGDLQTLPAKLQVFTRIVSETAVAGWQPLPSNAKSHPLFFEAPGLYTLEYRVRDQALNYSPVYTMSLAIAPAPSYISLPLLGSVEVRVFQLLVLFGTMAVIGFGYVSVEIFQHRRRVNEAIARGYNPYISGEPIRSAEMFFGRRELLQRIVSTLHHNSIMIHGERRIGKTTLLYQLANALRSLDDPDYWFVALYIDLEGTTEATFFHFLMEEIAHAVGEIDDLDPAHRNQLDALTYHTLPAEEYRDRDFSRDLRRVIEILETYGDFQHPGKRLRLILLMDEMDTLSHFNHLTQQQLRRIFMREFAASLGAVVAGIEISKEWERVESPWFNLFNEIAMQPFSRDESIQLLVEPVRGYYIYEPDALDFILNQCEGRPFRLQQYGLEAVNEMLRHKRRRITLHDVMVAHERIELNGQAGVEQPGINNAALAVTTSIGGA</sequence>
<evidence type="ECO:0000259" key="2">
    <source>
        <dbReference type="PROSITE" id="PS51296"/>
    </source>
</evidence>
<keyword evidence="1" id="KW-0812">Transmembrane</keyword>
<organism evidence="3">
    <name type="scientific">Caldilinea aerophila</name>
    <dbReference type="NCBI Taxonomy" id="133453"/>
    <lineage>
        <taxon>Bacteria</taxon>
        <taxon>Bacillati</taxon>
        <taxon>Chloroflexota</taxon>
        <taxon>Caldilineae</taxon>
        <taxon>Caldilineales</taxon>
        <taxon>Caldilineaceae</taxon>
        <taxon>Caldilinea</taxon>
    </lineage>
</organism>
<evidence type="ECO:0000256" key="1">
    <source>
        <dbReference type="SAM" id="Phobius"/>
    </source>
</evidence>
<dbReference type="InterPro" id="IPR027417">
    <property type="entry name" value="P-loop_NTPase"/>
</dbReference>
<reference evidence="3" key="1">
    <citation type="journal article" date="2020" name="mSystems">
        <title>Genome- and Community-Level Interaction Insights into Carbon Utilization and Element Cycling Functions of Hydrothermarchaeota in Hydrothermal Sediment.</title>
        <authorList>
            <person name="Zhou Z."/>
            <person name="Liu Y."/>
            <person name="Xu W."/>
            <person name="Pan J."/>
            <person name="Luo Z.H."/>
            <person name="Li M."/>
        </authorList>
    </citation>
    <scope>NUCLEOTIDE SEQUENCE [LARGE SCALE GENOMIC DNA]</scope>
    <source>
        <strain evidence="3">SpSt-289</strain>
    </source>
</reference>
<dbReference type="GO" id="GO:0051537">
    <property type="term" value="F:2 iron, 2 sulfur cluster binding"/>
    <property type="evidence" value="ECO:0007669"/>
    <property type="project" value="InterPro"/>
</dbReference>
<feature type="transmembrane region" description="Helical" evidence="1">
    <location>
        <begin position="769"/>
        <end position="789"/>
    </location>
</feature>
<dbReference type="SMART" id="SM00382">
    <property type="entry name" value="AAA"/>
    <property type="match status" value="1"/>
</dbReference>
<comment type="caution">
    <text evidence="3">The sequence shown here is derived from an EMBL/GenBank/DDBJ whole genome shotgun (WGS) entry which is preliminary data.</text>
</comment>
<dbReference type="InterPro" id="IPR011110">
    <property type="entry name" value="Reg_prop"/>
</dbReference>
<dbReference type="Gene3D" id="2.130.10.10">
    <property type="entry name" value="YVTN repeat-like/Quinoprotein amine dehydrogenase"/>
    <property type="match status" value="3"/>
</dbReference>
<proteinExistence type="predicted"/>
<dbReference type="SUPFAM" id="SSF52540">
    <property type="entry name" value="P-loop containing nucleoside triphosphate hydrolases"/>
    <property type="match status" value="1"/>
</dbReference>
<dbReference type="Gene3D" id="3.40.50.300">
    <property type="entry name" value="P-loop containing nucleotide triphosphate hydrolases"/>
    <property type="match status" value="1"/>
</dbReference>
<dbReference type="Pfam" id="PF07494">
    <property type="entry name" value="Reg_prop"/>
    <property type="match status" value="2"/>
</dbReference>
<dbReference type="InterPro" id="IPR015943">
    <property type="entry name" value="WD40/YVTN_repeat-like_dom_sf"/>
</dbReference>
<dbReference type="PROSITE" id="PS51296">
    <property type="entry name" value="RIESKE"/>
    <property type="match status" value="1"/>
</dbReference>
<protein>
    <recommendedName>
        <fullName evidence="2">Rieske domain-containing protein</fullName>
    </recommendedName>
</protein>
<keyword evidence="1" id="KW-1133">Transmembrane helix</keyword>
<feature type="domain" description="Rieske" evidence="2">
    <location>
        <begin position="175"/>
        <end position="200"/>
    </location>
</feature>
<dbReference type="InterPro" id="IPR003593">
    <property type="entry name" value="AAA+_ATPase"/>
</dbReference>
<keyword evidence="1" id="KW-0472">Membrane</keyword>
<evidence type="ECO:0000313" key="3">
    <source>
        <dbReference type="EMBL" id="HDX31718.1"/>
    </source>
</evidence>
<accession>A0A7C1FP96</accession>
<name>A0A7C1FP96_9CHLR</name>
<dbReference type="SUPFAM" id="SSF63829">
    <property type="entry name" value="Calcium-dependent phosphotriesterase"/>
    <property type="match status" value="2"/>
</dbReference>
<dbReference type="EMBL" id="DSMG01000099">
    <property type="protein sequence ID" value="HDX31718.1"/>
    <property type="molecule type" value="Genomic_DNA"/>
</dbReference>
<gene>
    <name evidence="3" type="ORF">ENQ20_09535</name>
</gene>
<dbReference type="AlphaFoldDB" id="A0A7C1FP96"/>